<dbReference type="OrthoDB" id="9812349at2"/>
<dbReference type="Proteomes" id="UP000095658">
    <property type="component" value="Unassembled WGS sequence"/>
</dbReference>
<dbReference type="InterPro" id="IPR008523">
    <property type="entry name" value="DUF805"/>
</dbReference>
<dbReference type="PANTHER" id="PTHR34980">
    <property type="entry name" value="INNER MEMBRANE PROTEIN-RELATED-RELATED"/>
    <property type="match status" value="1"/>
</dbReference>
<keyword evidence="1" id="KW-1133">Transmembrane helix</keyword>
<dbReference type="PANTHER" id="PTHR34980:SF2">
    <property type="entry name" value="INNER MEMBRANE PROTEIN YHAH-RELATED"/>
    <property type="match status" value="1"/>
</dbReference>
<keyword evidence="1" id="KW-0812">Transmembrane</keyword>
<evidence type="ECO:0008006" key="4">
    <source>
        <dbReference type="Google" id="ProtNLM"/>
    </source>
</evidence>
<dbReference type="STRING" id="1714016.BA724_17560"/>
<evidence type="ECO:0000313" key="3">
    <source>
        <dbReference type="Proteomes" id="UP000095658"/>
    </source>
</evidence>
<accession>A0A1E7DQU4</accession>
<feature type="transmembrane region" description="Helical" evidence="1">
    <location>
        <begin position="52"/>
        <end position="72"/>
    </location>
</feature>
<dbReference type="Pfam" id="PF05656">
    <property type="entry name" value="DUF805"/>
    <property type="match status" value="1"/>
</dbReference>
<reference evidence="2 3" key="1">
    <citation type="submission" date="2016-06" db="EMBL/GenBank/DDBJ databases">
        <title>Domibacillus iocasae genome sequencing.</title>
        <authorList>
            <person name="Verma A."/>
            <person name="Pal Y."/>
            <person name="Ojha A.K."/>
            <person name="Krishnamurthi S."/>
        </authorList>
    </citation>
    <scope>NUCLEOTIDE SEQUENCE [LARGE SCALE GENOMIC DNA]</scope>
    <source>
        <strain evidence="2 3">DSM 29979</strain>
    </source>
</reference>
<feature type="transmembrane region" description="Helical" evidence="1">
    <location>
        <begin position="23"/>
        <end position="40"/>
    </location>
</feature>
<name>A0A1E7DQU4_9BACI</name>
<dbReference type="RefSeq" id="WP_069937913.1">
    <property type="nucleotide sequence ID" value="NZ_MAMP01000015.1"/>
</dbReference>
<keyword evidence="1" id="KW-0472">Membrane</keyword>
<organism evidence="2 3">
    <name type="scientific">Domibacillus iocasae</name>
    <dbReference type="NCBI Taxonomy" id="1714016"/>
    <lineage>
        <taxon>Bacteria</taxon>
        <taxon>Bacillati</taxon>
        <taxon>Bacillota</taxon>
        <taxon>Bacilli</taxon>
        <taxon>Bacillales</taxon>
        <taxon>Bacillaceae</taxon>
        <taxon>Domibacillus</taxon>
    </lineage>
</organism>
<evidence type="ECO:0000313" key="2">
    <source>
        <dbReference type="EMBL" id="OES45457.1"/>
    </source>
</evidence>
<comment type="caution">
    <text evidence="2">The sequence shown here is derived from an EMBL/GenBank/DDBJ whole genome shotgun (WGS) entry which is preliminary data.</text>
</comment>
<feature type="transmembrane region" description="Helical" evidence="1">
    <location>
        <begin position="84"/>
        <end position="103"/>
    </location>
</feature>
<gene>
    <name evidence="2" type="ORF">BA724_17560</name>
</gene>
<evidence type="ECO:0000256" key="1">
    <source>
        <dbReference type="SAM" id="Phobius"/>
    </source>
</evidence>
<proteinExistence type="predicted"/>
<keyword evidence="3" id="KW-1185">Reference proteome</keyword>
<protein>
    <recommendedName>
        <fullName evidence="4">DUF805 domain-containing protein</fullName>
    </recommendedName>
</protein>
<dbReference type="EMBL" id="MAMP01000015">
    <property type="protein sequence ID" value="OES45457.1"/>
    <property type="molecule type" value="Genomic_DNA"/>
</dbReference>
<sequence>MKWFILAMKNSFNFTERARRKEYWMFILITSIISIALSIFETSVGLEFTEDVGIFSTLFSIILIIPSISVTVRRLHDIGKSGWWVLINLIPIIGQIVLLVFTIKDSTPGTNVYGPNPKEVV</sequence>
<dbReference type="GO" id="GO:0005886">
    <property type="term" value="C:plasma membrane"/>
    <property type="evidence" value="ECO:0007669"/>
    <property type="project" value="TreeGrafter"/>
</dbReference>
<dbReference type="AlphaFoldDB" id="A0A1E7DQU4"/>